<dbReference type="SUPFAM" id="SSF52047">
    <property type="entry name" value="RNI-like"/>
    <property type="match status" value="1"/>
</dbReference>
<keyword evidence="2" id="KW-1185">Reference proteome</keyword>
<dbReference type="STRING" id="685588.A0A067S8P6"/>
<dbReference type="Gene3D" id="3.80.10.10">
    <property type="entry name" value="Ribonuclease Inhibitor"/>
    <property type="match status" value="1"/>
</dbReference>
<dbReference type="Proteomes" id="UP000027222">
    <property type="component" value="Unassembled WGS sequence"/>
</dbReference>
<evidence type="ECO:0000313" key="2">
    <source>
        <dbReference type="Proteomes" id="UP000027222"/>
    </source>
</evidence>
<dbReference type="AlphaFoldDB" id="A0A067S8P6"/>
<dbReference type="OrthoDB" id="2902103at2759"/>
<gene>
    <name evidence="1" type="ORF">GALMADRAFT_273322</name>
</gene>
<protein>
    <recommendedName>
        <fullName evidence="3">F-box domain-containing protein</fullName>
    </recommendedName>
</protein>
<sequence>MTTVGFVPQDDPGDKDLIKTFDYLQSSSNPLSDGESSKLHKFRAECREFSAHLTTSCQEIQDQIQHLTHKLAEMHSIRAFKDHQAKTCSAILSEVRSLPVELLTEIFWHCLPAMPYPDPRNAPLLLCQVTSSWREIVLRLPQMWNNLWFPFGFNTYKIGGQLSFKSAELLTKLWFKRAQDLPITLSLNACNSAATDHFSRLLPAVSGSLTHLNLYSQDQFFPVHTVFQKAIVGFSNLESINISAMSISEFDVRLFPPFPNLRRVTFDYSPAHLILVPLAWAQIHYLCTPGLIFPLPLHLWRGLLRKCASLQEGVFVIRAPLTLPGDVQSPSRSTSSPSDTTFRKLANVKLDIYGSTSLSSLFNGFIFPVLKSLRIYATQDCFEWNNYTTFAANLTGLTHLTLWNVTIAVADLISILHSNHSLESLHLNTDYDEMDVQGLLATLTLNHTEIQATQYISPKLKDLSLQCPQFTDTASLLLVARRLIQSRMHLPNDILRSAMERCFILTLYFTHIIGNQSSSEAIENLKAAFFSSSKDTDAHRRIRIQGVYRGFRIP</sequence>
<evidence type="ECO:0008006" key="3">
    <source>
        <dbReference type="Google" id="ProtNLM"/>
    </source>
</evidence>
<dbReference type="EMBL" id="KL142417">
    <property type="protein sequence ID" value="KDR67201.1"/>
    <property type="molecule type" value="Genomic_DNA"/>
</dbReference>
<proteinExistence type="predicted"/>
<dbReference type="InterPro" id="IPR032675">
    <property type="entry name" value="LRR_dom_sf"/>
</dbReference>
<organism evidence="1 2">
    <name type="scientific">Galerina marginata (strain CBS 339.88)</name>
    <dbReference type="NCBI Taxonomy" id="685588"/>
    <lineage>
        <taxon>Eukaryota</taxon>
        <taxon>Fungi</taxon>
        <taxon>Dikarya</taxon>
        <taxon>Basidiomycota</taxon>
        <taxon>Agaricomycotina</taxon>
        <taxon>Agaricomycetes</taxon>
        <taxon>Agaricomycetidae</taxon>
        <taxon>Agaricales</taxon>
        <taxon>Agaricineae</taxon>
        <taxon>Strophariaceae</taxon>
        <taxon>Galerina</taxon>
    </lineage>
</organism>
<accession>A0A067S8P6</accession>
<dbReference type="HOGENOM" id="CLU_430235_0_0_1"/>
<name>A0A067S8P6_GALM3</name>
<evidence type="ECO:0000313" key="1">
    <source>
        <dbReference type="EMBL" id="KDR67201.1"/>
    </source>
</evidence>
<reference evidence="2" key="1">
    <citation type="journal article" date="2014" name="Proc. Natl. Acad. Sci. U.S.A.">
        <title>Extensive sampling of basidiomycete genomes demonstrates inadequacy of the white-rot/brown-rot paradigm for wood decay fungi.</title>
        <authorList>
            <person name="Riley R."/>
            <person name="Salamov A.A."/>
            <person name="Brown D.W."/>
            <person name="Nagy L.G."/>
            <person name="Floudas D."/>
            <person name="Held B.W."/>
            <person name="Levasseur A."/>
            <person name="Lombard V."/>
            <person name="Morin E."/>
            <person name="Otillar R."/>
            <person name="Lindquist E.A."/>
            <person name="Sun H."/>
            <person name="LaButti K.M."/>
            <person name="Schmutz J."/>
            <person name="Jabbour D."/>
            <person name="Luo H."/>
            <person name="Baker S.E."/>
            <person name="Pisabarro A.G."/>
            <person name="Walton J.D."/>
            <person name="Blanchette R.A."/>
            <person name="Henrissat B."/>
            <person name="Martin F."/>
            <person name="Cullen D."/>
            <person name="Hibbett D.S."/>
            <person name="Grigoriev I.V."/>
        </authorList>
    </citation>
    <scope>NUCLEOTIDE SEQUENCE [LARGE SCALE GENOMIC DNA]</scope>
    <source>
        <strain evidence="2">CBS 339.88</strain>
    </source>
</reference>